<name>A0A4R6YNR4_9GAMM</name>
<keyword evidence="5 6" id="KW-0472">Membrane</keyword>
<dbReference type="PANTHER" id="PTHR43840:SF15">
    <property type="entry name" value="MITOCHONDRIAL METAL TRANSPORTER 1-RELATED"/>
    <property type="match status" value="1"/>
</dbReference>
<dbReference type="Gene3D" id="1.20.1510.10">
    <property type="entry name" value="Cation efflux protein transmembrane domain"/>
    <property type="match status" value="1"/>
</dbReference>
<dbReference type="GO" id="GO:0005886">
    <property type="term" value="C:plasma membrane"/>
    <property type="evidence" value="ECO:0007669"/>
    <property type="project" value="TreeGrafter"/>
</dbReference>
<keyword evidence="3 6" id="KW-0812">Transmembrane</keyword>
<feature type="transmembrane region" description="Helical" evidence="6">
    <location>
        <begin position="41"/>
        <end position="61"/>
    </location>
</feature>
<comment type="subcellular location">
    <subcellularLocation>
        <location evidence="1">Membrane</location>
        <topology evidence="1">Multi-pass membrane protein</topology>
    </subcellularLocation>
</comment>
<proteinExistence type="predicted"/>
<evidence type="ECO:0000313" key="8">
    <source>
        <dbReference type="EMBL" id="TDR39109.1"/>
    </source>
</evidence>
<dbReference type="InterPro" id="IPR027469">
    <property type="entry name" value="Cation_efflux_TMD_sf"/>
</dbReference>
<evidence type="ECO:0000256" key="4">
    <source>
        <dbReference type="ARBA" id="ARBA00022989"/>
    </source>
</evidence>
<dbReference type="Pfam" id="PF01545">
    <property type="entry name" value="Cation_efflux"/>
    <property type="match status" value="1"/>
</dbReference>
<protein>
    <submittedName>
        <fullName evidence="8">Putative Co/Zn/Cd cation transporter (Cation efflux family)</fullName>
    </submittedName>
</protein>
<dbReference type="InterPro" id="IPR050291">
    <property type="entry name" value="CDF_Transporter"/>
</dbReference>
<evidence type="ECO:0000256" key="3">
    <source>
        <dbReference type="ARBA" id="ARBA00022692"/>
    </source>
</evidence>
<feature type="transmembrane region" description="Helical" evidence="6">
    <location>
        <begin position="109"/>
        <end position="131"/>
    </location>
</feature>
<evidence type="ECO:0000256" key="5">
    <source>
        <dbReference type="ARBA" id="ARBA00023136"/>
    </source>
</evidence>
<feature type="transmembrane region" description="Helical" evidence="6">
    <location>
        <begin position="73"/>
        <end position="97"/>
    </location>
</feature>
<evidence type="ECO:0000259" key="7">
    <source>
        <dbReference type="Pfam" id="PF01545"/>
    </source>
</evidence>
<dbReference type="AlphaFoldDB" id="A0A4R6YNR4"/>
<comment type="caution">
    <text evidence="8">The sequence shown here is derived from an EMBL/GenBank/DDBJ whole genome shotgun (WGS) entry which is preliminary data.</text>
</comment>
<dbReference type="GO" id="GO:0015341">
    <property type="term" value="F:zinc efflux antiporter activity"/>
    <property type="evidence" value="ECO:0007669"/>
    <property type="project" value="TreeGrafter"/>
</dbReference>
<evidence type="ECO:0000256" key="6">
    <source>
        <dbReference type="SAM" id="Phobius"/>
    </source>
</evidence>
<feature type="domain" description="Cation efflux protein transmembrane" evidence="7">
    <location>
        <begin position="11"/>
        <end position="208"/>
    </location>
</feature>
<organism evidence="8 9">
    <name type="scientific">Tahibacter aquaticus</name>
    <dbReference type="NCBI Taxonomy" id="520092"/>
    <lineage>
        <taxon>Bacteria</taxon>
        <taxon>Pseudomonadati</taxon>
        <taxon>Pseudomonadota</taxon>
        <taxon>Gammaproteobacteria</taxon>
        <taxon>Lysobacterales</taxon>
        <taxon>Rhodanobacteraceae</taxon>
        <taxon>Tahibacter</taxon>
    </lineage>
</organism>
<gene>
    <name evidence="8" type="ORF">DFR29_11713</name>
</gene>
<dbReference type="GO" id="GO:0006882">
    <property type="term" value="P:intracellular zinc ion homeostasis"/>
    <property type="evidence" value="ECO:0007669"/>
    <property type="project" value="TreeGrafter"/>
</dbReference>
<feature type="transmembrane region" description="Helical" evidence="6">
    <location>
        <begin position="178"/>
        <end position="198"/>
    </location>
</feature>
<dbReference type="InterPro" id="IPR058533">
    <property type="entry name" value="Cation_efflux_TM"/>
</dbReference>
<evidence type="ECO:0000256" key="1">
    <source>
        <dbReference type="ARBA" id="ARBA00004141"/>
    </source>
</evidence>
<dbReference type="OrthoDB" id="2388015at2"/>
<feature type="transmembrane region" description="Helical" evidence="6">
    <location>
        <begin position="12"/>
        <end position="35"/>
    </location>
</feature>
<dbReference type="SUPFAM" id="SSF161111">
    <property type="entry name" value="Cation efflux protein transmembrane domain-like"/>
    <property type="match status" value="1"/>
</dbReference>
<dbReference type="RefSeq" id="WP_133820964.1">
    <property type="nucleotide sequence ID" value="NZ_SNZH01000017.1"/>
</dbReference>
<dbReference type="GO" id="GO:0015093">
    <property type="term" value="F:ferrous iron transmembrane transporter activity"/>
    <property type="evidence" value="ECO:0007669"/>
    <property type="project" value="TreeGrafter"/>
</dbReference>
<keyword evidence="4 6" id="KW-1133">Transmembrane helix</keyword>
<dbReference type="Proteomes" id="UP000295293">
    <property type="component" value="Unassembled WGS sequence"/>
</dbReference>
<feature type="transmembrane region" description="Helical" evidence="6">
    <location>
        <begin position="151"/>
        <end position="172"/>
    </location>
</feature>
<evidence type="ECO:0000313" key="9">
    <source>
        <dbReference type="Proteomes" id="UP000295293"/>
    </source>
</evidence>
<dbReference type="PANTHER" id="PTHR43840">
    <property type="entry name" value="MITOCHONDRIAL METAL TRANSPORTER 1-RELATED"/>
    <property type="match status" value="1"/>
</dbReference>
<accession>A0A4R6YNR4</accession>
<keyword evidence="2" id="KW-0813">Transport</keyword>
<dbReference type="GO" id="GO:0015086">
    <property type="term" value="F:cadmium ion transmembrane transporter activity"/>
    <property type="evidence" value="ECO:0007669"/>
    <property type="project" value="TreeGrafter"/>
</dbReference>
<evidence type="ECO:0000256" key="2">
    <source>
        <dbReference type="ARBA" id="ARBA00022448"/>
    </source>
</evidence>
<sequence length="300" mass="32520">MDTSQEQIQLRLSIVATLVVGATCVAVGLILQSQAIAFDGFYSLIDVVLTTAALAVSRLIASEGSRRFQFGYWHLEPLVVVFNAAVMAMTCAYAAVTALQDLLGGGHELAFGIGAAWAALVGVFSLGMAAYMRHKARQQQSALLVLDARGWLIGGCINFAVLLGFAVAALIADSQWQPWTRFIDSTVLLLLTLSLLPLPLSSLWRALREVLQLAPDALDTKVHAVMNEIVAARGYLDFRSYVAKVGRMRFIDISILLPANAVLGQMADVDAARAEIATRLGSDIRAEWLTIVFTAKREWL</sequence>
<reference evidence="8 9" key="1">
    <citation type="submission" date="2019-03" db="EMBL/GenBank/DDBJ databases">
        <title>Genomic Encyclopedia of Type Strains, Phase IV (KMG-IV): sequencing the most valuable type-strain genomes for metagenomic binning, comparative biology and taxonomic classification.</title>
        <authorList>
            <person name="Goeker M."/>
        </authorList>
    </citation>
    <scope>NUCLEOTIDE SEQUENCE [LARGE SCALE GENOMIC DNA]</scope>
    <source>
        <strain evidence="8 9">DSM 21667</strain>
    </source>
</reference>
<dbReference type="EMBL" id="SNZH01000017">
    <property type="protein sequence ID" value="TDR39109.1"/>
    <property type="molecule type" value="Genomic_DNA"/>
</dbReference>
<keyword evidence="9" id="KW-1185">Reference proteome</keyword>